<accession>A0A6A6UHE5</accession>
<evidence type="ECO:0000313" key="1">
    <source>
        <dbReference type="EMBL" id="KAF2670304.1"/>
    </source>
</evidence>
<dbReference type="Proteomes" id="UP000799302">
    <property type="component" value="Unassembled WGS sequence"/>
</dbReference>
<dbReference type="AlphaFoldDB" id="A0A6A6UHE5"/>
<keyword evidence="2" id="KW-1185">Reference proteome</keyword>
<dbReference type="EMBL" id="MU004234">
    <property type="protein sequence ID" value="KAF2670304.1"/>
    <property type="molecule type" value="Genomic_DNA"/>
</dbReference>
<name>A0A6A6UHE5_9PEZI</name>
<organism evidence="1 2">
    <name type="scientific">Microthyrium microscopicum</name>
    <dbReference type="NCBI Taxonomy" id="703497"/>
    <lineage>
        <taxon>Eukaryota</taxon>
        <taxon>Fungi</taxon>
        <taxon>Dikarya</taxon>
        <taxon>Ascomycota</taxon>
        <taxon>Pezizomycotina</taxon>
        <taxon>Dothideomycetes</taxon>
        <taxon>Dothideomycetes incertae sedis</taxon>
        <taxon>Microthyriales</taxon>
        <taxon>Microthyriaceae</taxon>
        <taxon>Microthyrium</taxon>
    </lineage>
</organism>
<gene>
    <name evidence="1" type="ORF">BT63DRAFT_424245</name>
</gene>
<protein>
    <submittedName>
        <fullName evidence="1">Uncharacterized protein</fullName>
    </submittedName>
</protein>
<reference evidence="1" key="1">
    <citation type="journal article" date="2020" name="Stud. Mycol.">
        <title>101 Dothideomycetes genomes: a test case for predicting lifestyles and emergence of pathogens.</title>
        <authorList>
            <person name="Haridas S."/>
            <person name="Albert R."/>
            <person name="Binder M."/>
            <person name="Bloem J."/>
            <person name="Labutti K."/>
            <person name="Salamov A."/>
            <person name="Andreopoulos B."/>
            <person name="Baker S."/>
            <person name="Barry K."/>
            <person name="Bills G."/>
            <person name="Bluhm B."/>
            <person name="Cannon C."/>
            <person name="Castanera R."/>
            <person name="Culley D."/>
            <person name="Daum C."/>
            <person name="Ezra D."/>
            <person name="Gonzalez J."/>
            <person name="Henrissat B."/>
            <person name="Kuo A."/>
            <person name="Liang C."/>
            <person name="Lipzen A."/>
            <person name="Lutzoni F."/>
            <person name="Magnuson J."/>
            <person name="Mondo S."/>
            <person name="Nolan M."/>
            <person name="Ohm R."/>
            <person name="Pangilinan J."/>
            <person name="Park H.-J."/>
            <person name="Ramirez L."/>
            <person name="Alfaro M."/>
            <person name="Sun H."/>
            <person name="Tritt A."/>
            <person name="Yoshinaga Y."/>
            <person name="Zwiers L.-H."/>
            <person name="Turgeon B."/>
            <person name="Goodwin S."/>
            <person name="Spatafora J."/>
            <person name="Crous P."/>
            <person name="Grigoriev I."/>
        </authorList>
    </citation>
    <scope>NUCLEOTIDE SEQUENCE</scope>
    <source>
        <strain evidence="1">CBS 115976</strain>
    </source>
</reference>
<evidence type="ECO:0000313" key="2">
    <source>
        <dbReference type="Proteomes" id="UP000799302"/>
    </source>
</evidence>
<proteinExistence type="predicted"/>
<sequence length="53" mass="6263">MCWPLPCPDQLDSWRFALSVTVAFPRSMMVANNYVLSKVFNLCSVRKDRKRER</sequence>